<sequence length="105" mass="12160">MLCIEQSKGHEYLVGGVDIGPHNLHNFAEVTLILAWRRRSSGAKNNAEWLARQEDFAHITLPRIQHVTHGTMQRMQRLDEGFDMEFQDVPRTPNPFYDQLDSLNT</sequence>
<dbReference type="Proteomes" id="UP000019487">
    <property type="component" value="Unassembled WGS sequence"/>
</dbReference>
<comment type="caution">
    <text evidence="1">The sequence shown here is derived from an EMBL/GenBank/DDBJ whole genome shotgun (WGS) entry which is preliminary data.</text>
</comment>
<dbReference type="AlphaFoldDB" id="W9CMH6"/>
<evidence type="ECO:0000313" key="1">
    <source>
        <dbReference type="EMBL" id="ESZ95730.1"/>
    </source>
</evidence>
<gene>
    <name evidence="1" type="ORF">SBOR_3884</name>
</gene>
<keyword evidence="2" id="KW-1185">Reference proteome</keyword>
<name>W9CMH6_SCLBF</name>
<dbReference type="HOGENOM" id="CLU_2238185_0_0_1"/>
<proteinExistence type="predicted"/>
<organism evidence="1 2">
    <name type="scientific">Sclerotinia borealis (strain F-4128)</name>
    <dbReference type="NCBI Taxonomy" id="1432307"/>
    <lineage>
        <taxon>Eukaryota</taxon>
        <taxon>Fungi</taxon>
        <taxon>Dikarya</taxon>
        <taxon>Ascomycota</taxon>
        <taxon>Pezizomycotina</taxon>
        <taxon>Leotiomycetes</taxon>
        <taxon>Helotiales</taxon>
        <taxon>Sclerotiniaceae</taxon>
        <taxon>Sclerotinia</taxon>
    </lineage>
</organism>
<accession>W9CMH6</accession>
<protein>
    <submittedName>
        <fullName evidence="1">Uncharacterized protein</fullName>
    </submittedName>
</protein>
<evidence type="ECO:0000313" key="2">
    <source>
        <dbReference type="Proteomes" id="UP000019487"/>
    </source>
</evidence>
<reference evidence="1 2" key="1">
    <citation type="journal article" date="2014" name="Genome Announc.">
        <title>Draft genome sequence of Sclerotinia borealis, a psychrophilic plant pathogenic fungus.</title>
        <authorList>
            <person name="Mardanov A.V."/>
            <person name="Beletsky A.V."/>
            <person name="Kadnikov V.V."/>
            <person name="Ignatov A.N."/>
            <person name="Ravin N.V."/>
        </authorList>
    </citation>
    <scope>NUCLEOTIDE SEQUENCE [LARGE SCALE GENOMIC DNA]</scope>
    <source>
        <strain evidence="2">F-4157</strain>
    </source>
</reference>
<dbReference type="OrthoDB" id="3513872at2759"/>
<dbReference type="EMBL" id="AYSA01000167">
    <property type="protein sequence ID" value="ESZ95730.1"/>
    <property type="molecule type" value="Genomic_DNA"/>
</dbReference>